<feature type="transmembrane region" description="Helical" evidence="1">
    <location>
        <begin position="20"/>
        <end position="37"/>
    </location>
</feature>
<gene>
    <name evidence="2" type="ORF">BDZ83DRAFT_628887</name>
</gene>
<dbReference type="AlphaFoldDB" id="A0AAD8UEN5"/>
<dbReference type="EMBL" id="JAHMHS010000078">
    <property type="protein sequence ID" value="KAK1722526.1"/>
    <property type="molecule type" value="Genomic_DNA"/>
</dbReference>
<organism evidence="2 3">
    <name type="scientific">Glomerella acutata</name>
    <name type="common">Colletotrichum acutatum</name>
    <dbReference type="NCBI Taxonomy" id="27357"/>
    <lineage>
        <taxon>Eukaryota</taxon>
        <taxon>Fungi</taxon>
        <taxon>Dikarya</taxon>
        <taxon>Ascomycota</taxon>
        <taxon>Pezizomycotina</taxon>
        <taxon>Sordariomycetes</taxon>
        <taxon>Hypocreomycetidae</taxon>
        <taxon>Glomerellales</taxon>
        <taxon>Glomerellaceae</taxon>
        <taxon>Colletotrichum</taxon>
        <taxon>Colletotrichum acutatum species complex</taxon>
    </lineage>
</organism>
<dbReference type="RefSeq" id="XP_060362581.1">
    <property type="nucleotide sequence ID" value="XM_060508730.1"/>
</dbReference>
<protein>
    <submittedName>
        <fullName evidence="2">Uncharacterized protein</fullName>
    </submittedName>
</protein>
<evidence type="ECO:0000313" key="2">
    <source>
        <dbReference type="EMBL" id="KAK1722526.1"/>
    </source>
</evidence>
<keyword evidence="1" id="KW-1133">Transmembrane helix</keyword>
<dbReference type="Proteomes" id="UP001244207">
    <property type="component" value="Unassembled WGS sequence"/>
</dbReference>
<accession>A0AAD8UEN5</accession>
<dbReference type="GeneID" id="85392629"/>
<keyword evidence="1" id="KW-0812">Transmembrane</keyword>
<proteinExistence type="predicted"/>
<keyword evidence="3" id="KW-1185">Reference proteome</keyword>
<evidence type="ECO:0000313" key="3">
    <source>
        <dbReference type="Proteomes" id="UP001244207"/>
    </source>
</evidence>
<comment type="caution">
    <text evidence="2">The sequence shown here is derived from an EMBL/GenBank/DDBJ whole genome shotgun (WGS) entry which is preliminary data.</text>
</comment>
<keyword evidence="1" id="KW-0472">Membrane</keyword>
<sequence>MLPHSRHYLPGRGRDVSLQMWFWISFTCIGAALAPICEPQISPTLVPFYGVREENKAHQKPSQFLLAPVPRSNHAALGRLIPCFAGFFIVLSLRQALAFQWQSNTLNLPHPQGWPGHS</sequence>
<evidence type="ECO:0000256" key="1">
    <source>
        <dbReference type="SAM" id="Phobius"/>
    </source>
</evidence>
<reference evidence="2" key="1">
    <citation type="submission" date="2021-12" db="EMBL/GenBank/DDBJ databases">
        <title>Comparative genomics, transcriptomics and evolutionary studies reveal genomic signatures of adaptation to plant cell wall in hemibiotrophic fungi.</title>
        <authorList>
            <consortium name="DOE Joint Genome Institute"/>
            <person name="Baroncelli R."/>
            <person name="Diaz J.F."/>
            <person name="Benocci T."/>
            <person name="Peng M."/>
            <person name="Battaglia E."/>
            <person name="Haridas S."/>
            <person name="Andreopoulos W."/>
            <person name="Labutti K."/>
            <person name="Pangilinan J."/>
            <person name="Floch G.L."/>
            <person name="Makela M.R."/>
            <person name="Henrissat B."/>
            <person name="Grigoriev I.V."/>
            <person name="Crouch J.A."/>
            <person name="De Vries R.P."/>
            <person name="Sukno S.A."/>
            <person name="Thon M.R."/>
        </authorList>
    </citation>
    <scope>NUCLEOTIDE SEQUENCE</scope>
    <source>
        <strain evidence="2">CBS 112980</strain>
    </source>
</reference>
<feature type="transmembrane region" description="Helical" evidence="1">
    <location>
        <begin position="80"/>
        <end position="101"/>
    </location>
</feature>
<name>A0AAD8UEN5_GLOAC</name>